<dbReference type="OrthoDB" id="3647246at2759"/>
<evidence type="ECO:0000313" key="4">
    <source>
        <dbReference type="EMBL" id="KKA24060.1"/>
    </source>
</evidence>
<feature type="compositionally biased region" description="Polar residues" evidence="1">
    <location>
        <begin position="324"/>
        <end position="345"/>
    </location>
</feature>
<feature type="compositionally biased region" description="Polar residues" evidence="1">
    <location>
        <begin position="303"/>
        <end position="316"/>
    </location>
</feature>
<keyword evidence="5" id="KW-1185">Reference proteome</keyword>
<feature type="region of interest" description="Disordered" evidence="1">
    <location>
        <begin position="884"/>
        <end position="907"/>
    </location>
</feature>
<feature type="region of interest" description="Disordered" evidence="1">
    <location>
        <begin position="805"/>
        <end position="830"/>
    </location>
</feature>
<dbReference type="Proteomes" id="UP000053958">
    <property type="component" value="Unassembled WGS sequence"/>
</dbReference>
<evidence type="ECO:0000259" key="3">
    <source>
        <dbReference type="Pfam" id="PF23395"/>
    </source>
</evidence>
<accession>A0A0F4Z112</accession>
<feature type="domain" description="SAM-like" evidence="3">
    <location>
        <begin position="918"/>
        <end position="1019"/>
    </location>
</feature>
<evidence type="ECO:0000259" key="2">
    <source>
        <dbReference type="Pfam" id="PF23394"/>
    </source>
</evidence>
<proteinExistence type="predicted"/>
<dbReference type="EMBL" id="LASV01000075">
    <property type="protein sequence ID" value="KKA24060.1"/>
    <property type="molecule type" value="Genomic_DNA"/>
</dbReference>
<feature type="compositionally biased region" description="Low complexity" evidence="1">
    <location>
        <begin position="268"/>
        <end position="280"/>
    </location>
</feature>
<dbReference type="RefSeq" id="XP_013330672.1">
    <property type="nucleotide sequence ID" value="XM_013475218.1"/>
</dbReference>
<protein>
    <submittedName>
        <fullName evidence="4">Uncharacterized protein</fullName>
    </submittedName>
</protein>
<feature type="compositionally biased region" description="Basic and acidic residues" evidence="1">
    <location>
        <begin position="640"/>
        <end position="650"/>
    </location>
</feature>
<feature type="region of interest" description="Disordered" evidence="1">
    <location>
        <begin position="235"/>
        <end position="364"/>
    </location>
</feature>
<feature type="domain" description="DUF7102" evidence="2">
    <location>
        <begin position="677"/>
        <end position="879"/>
    </location>
</feature>
<dbReference type="AlphaFoldDB" id="A0A0F4Z112"/>
<reference evidence="4 5" key="1">
    <citation type="submission" date="2015-04" db="EMBL/GenBank/DDBJ databases">
        <authorList>
            <person name="Heijne W.H."/>
            <person name="Fedorova N.D."/>
            <person name="Nierman W.C."/>
            <person name="Vollebregt A.W."/>
            <person name="Zhao Z."/>
            <person name="Wu L."/>
            <person name="Kumar M."/>
            <person name="Stam H."/>
            <person name="van den Berg M.A."/>
            <person name="Pel H.J."/>
        </authorList>
    </citation>
    <scope>NUCLEOTIDE SEQUENCE [LARGE SCALE GENOMIC DNA]</scope>
    <source>
        <strain evidence="4 5">CBS 393.64</strain>
    </source>
</reference>
<feature type="compositionally biased region" description="Low complexity" evidence="1">
    <location>
        <begin position="887"/>
        <end position="899"/>
    </location>
</feature>
<feature type="compositionally biased region" description="Polar residues" evidence="1">
    <location>
        <begin position="627"/>
        <end position="639"/>
    </location>
</feature>
<dbReference type="InterPro" id="IPR055528">
    <property type="entry name" value="DUF7102"/>
</dbReference>
<evidence type="ECO:0000313" key="5">
    <source>
        <dbReference type="Proteomes" id="UP000053958"/>
    </source>
</evidence>
<comment type="caution">
    <text evidence="4">The sequence shown here is derived from an EMBL/GenBank/DDBJ whole genome shotgun (WGS) entry which is preliminary data.</text>
</comment>
<name>A0A0F4Z112_RASE3</name>
<gene>
    <name evidence="4" type="ORF">T310_1872</name>
</gene>
<feature type="region of interest" description="Disordered" evidence="1">
    <location>
        <begin position="754"/>
        <end position="773"/>
    </location>
</feature>
<feature type="region of interest" description="Disordered" evidence="1">
    <location>
        <begin position="504"/>
        <end position="575"/>
    </location>
</feature>
<dbReference type="InterPro" id="IPR057559">
    <property type="entry name" value="SAM_6"/>
</dbReference>
<dbReference type="Pfam" id="PF23395">
    <property type="entry name" value="SAM_6"/>
    <property type="match status" value="1"/>
</dbReference>
<evidence type="ECO:0000256" key="1">
    <source>
        <dbReference type="SAM" id="MobiDB-lite"/>
    </source>
</evidence>
<dbReference type="GeneID" id="25314223"/>
<dbReference type="Pfam" id="PF23394">
    <property type="entry name" value="DUF7102"/>
    <property type="match status" value="1"/>
</dbReference>
<organism evidence="4 5">
    <name type="scientific">Rasamsonia emersonii (strain ATCC 16479 / CBS 393.64 / IMI 116815)</name>
    <dbReference type="NCBI Taxonomy" id="1408163"/>
    <lineage>
        <taxon>Eukaryota</taxon>
        <taxon>Fungi</taxon>
        <taxon>Dikarya</taxon>
        <taxon>Ascomycota</taxon>
        <taxon>Pezizomycotina</taxon>
        <taxon>Eurotiomycetes</taxon>
        <taxon>Eurotiomycetidae</taxon>
        <taxon>Eurotiales</taxon>
        <taxon>Trichocomaceae</taxon>
        <taxon>Rasamsonia</taxon>
    </lineage>
</organism>
<feature type="compositionally biased region" description="Basic and acidic residues" evidence="1">
    <location>
        <begin position="545"/>
        <end position="566"/>
    </location>
</feature>
<feature type="region of interest" description="Disordered" evidence="1">
    <location>
        <begin position="603"/>
        <end position="654"/>
    </location>
</feature>
<sequence length="1045" mass="115468">MDSPHGTSLLEYARFHGIAIDHQAVDPIDLATPLPEVEGVNHDFSDPQDAPILDFSASLNSIENKLRKEKLEVGKNAAIFLSSVLAEIASGGGGITDAEWDASLSKYRRVNDLKLESPLLTAECVNEIANFGKRPSLDTILSDPLPLEKEQTENDEGLSFPDYFLELPDEIWAEVKSEKLDCSKDTLRLLHEVRLLDEKTFARETIELFNRAVDLSENRPPRPISPLYLEPETQFTTSVRSSPAASLSQTSNIEFPCTDLDKTEAEGRSTGTIESSGSISNFDRHNCTRNSDPSLEKLDEFSSVPSANGRSQSGCQDEQRKTSRTNTPSFSSETAWENNNNTRASGDSEKHAEIDVNTSPETVPSTTAALQVDNTPSELVSVAMQAVETISKRRSLSLVGQETSEGVPSLSPEFNISTSTKEGYPSVSPYFVRDMQYHNSTGTICLSGTDTNHDPSLESLQSGMKAVNTNEASQNNDCVESLANDLMTAPTIGNSPLPLTEQELHGRQSDDMESLDPGRSVEEPSPKRLGLVHRNSVVNPLEEDRETHQGSQKKDANKEITVRESGEGSDSQQIRGRFCNMGKSNFMFSSAMSTLGTLSTFMETRGRETKRRKIESSPYFDKPPSDSVATESSTIQGQVHETHDNEKIPTDPDPDPDYNYLTPLVPQNEHQFKTPLLLIVSAVLLQSDRHLVRRLENLSPAPKLIFRDYTSFSNRGVRSKEIITEEEEHEADIIVSPQTGIILTTSQETTQVYLPGHKKKASSSSKADNSTSFDSPLRERIARVAMRYELIYVLIRLPVLETRKGPATGVDRTSPDSKSQSRPEPIATDPKTLSSIRSLTAFCALLGQFSTVIPLLVPASEAELVDWICSIAQKHTLSTAGVFPPAEESSSGVISSISSDHSKEESLPSSFSRFSYLDEETQWELFLRRAGFNPFAAQTVLGIVKTIYQRDNKQDTGPTDSSIFPDIPTTTNASTVRESMPGQAPAGLSLFIELYPSEREHLFGKIVGERVLRRVERCIVQDWQLDWALDLDVDIDMDMDMDLNS</sequence>
<feature type="compositionally biased region" description="Polar residues" evidence="1">
    <location>
        <begin position="235"/>
        <end position="253"/>
    </location>
</feature>